<dbReference type="STRING" id="742743.HMPREF9453_01856"/>
<evidence type="ECO:0000259" key="6">
    <source>
        <dbReference type="Pfam" id="PF25954"/>
    </source>
</evidence>
<reference evidence="8 9" key="1">
    <citation type="submission" date="2011-11" db="EMBL/GenBank/DDBJ databases">
        <title>The Genome Sequence of Dialister succinatiphilus YIT 11850.</title>
        <authorList>
            <consortium name="The Broad Institute Genome Sequencing Platform"/>
            <person name="Earl A."/>
            <person name="Ward D."/>
            <person name="Feldgarden M."/>
            <person name="Gevers D."/>
            <person name="Morotomi M."/>
            <person name="Young S.K."/>
            <person name="Zeng Q."/>
            <person name="Gargeya S."/>
            <person name="Fitzgerald M."/>
            <person name="Haas B."/>
            <person name="Abouelleil A."/>
            <person name="Alvarado L."/>
            <person name="Arachchi H.M."/>
            <person name="Berlin A."/>
            <person name="Brown A."/>
            <person name="Chapman S.B."/>
            <person name="Dunbar C."/>
            <person name="Gearin G."/>
            <person name="Goldberg J."/>
            <person name="Griggs A."/>
            <person name="Gujja S."/>
            <person name="Heiman D."/>
            <person name="Howarth C."/>
            <person name="Lui A."/>
            <person name="MacDonald P.J.P."/>
            <person name="Montmayeur A."/>
            <person name="Murphy C."/>
            <person name="Neiman D."/>
            <person name="Pearson M."/>
            <person name="Priest M."/>
            <person name="Roberts A."/>
            <person name="Saif S."/>
            <person name="Shea T."/>
            <person name="Sisk P."/>
            <person name="Stolte C."/>
            <person name="Sykes S."/>
            <person name="Wortman J."/>
            <person name="Nusbaum C."/>
            <person name="Birren B."/>
        </authorList>
    </citation>
    <scope>NUCLEOTIDE SEQUENCE [LARGE SCALE GENOMIC DNA]</scope>
    <source>
        <strain evidence="8 9">YIT 11850</strain>
    </source>
</reference>
<comment type="caution">
    <text evidence="8">The sequence shown here is derived from an EMBL/GenBank/DDBJ whole genome shotgun (WGS) entry which is preliminary data.</text>
</comment>
<dbReference type="GO" id="GO:0015562">
    <property type="term" value="F:efflux transmembrane transporter activity"/>
    <property type="evidence" value="ECO:0007669"/>
    <property type="project" value="TreeGrafter"/>
</dbReference>
<dbReference type="Pfam" id="PF25989">
    <property type="entry name" value="YknX_C"/>
    <property type="match status" value="1"/>
</dbReference>
<dbReference type="PANTHER" id="PTHR30469:SF15">
    <property type="entry name" value="HLYD FAMILY OF SECRETION PROTEINS"/>
    <property type="match status" value="1"/>
</dbReference>
<dbReference type="GO" id="GO:1990281">
    <property type="term" value="C:efflux pump complex"/>
    <property type="evidence" value="ECO:0007669"/>
    <property type="project" value="TreeGrafter"/>
</dbReference>
<evidence type="ECO:0000256" key="2">
    <source>
        <dbReference type="SAM" id="Coils"/>
    </source>
</evidence>
<dbReference type="InterPro" id="IPR006143">
    <property type="entry name" value="RND_pump_MFP"/>
</dbReference>
<evidence type="ECO:0000256" key="3">
    <source>
        <dbReference type="SAM" id="SignalP"/>
    </source>
</evidence>
<accession>H1D2L8</accession>
<dbReference type="Proteomes" id="UP000003277">
    <property type="component" value="Unassembled WGS sequence"/>
</dbReference>
<dbReference type="InterPro" id="IPR058792">
    <property type="entry name" value="Beta-barrel_RND_2"/>
</dbReference>
<protein>
    <submittedName>
        <fullName evidence="8">Efflux transporter, RND family, MFP subunit</fullName>
    </submittedName>
</protein>
<dbReference type="AlphaFoldDB" id="H1D2L8"/>
<dbReference type="InterPro" id="IPR058624">
    <property type="entry name" value="MdtA-like_HH"/>
</dbReference>
<dbReference type="Pfam" id="PF25954">
    <property type="entry name" value="Beta-barrel_RND_2"/>
    <property type="match status" value="1"/>
</dbReference>
<dbReference type="Gene3D" id="2.40.30.170">
    <property type="match status" value="1"/>
</dbReference>
<keyword evidence="3" id="KW-0732">Signal</keyword>
<evidence type="ECO:0000313" key="9">
    <source>
        <dbReference type="Proteomes" id="UP000003277"/>
    </source>
</evidence>
<feature type="domain" description="Multidrug resistance protein MdtA-like alpha-helical hairpin" evidence="4">
    <location>
        <begin position="100"/>
        <end position="169"/>
    </location>
</feature>
<feature type="chain" id="PRO_5038528897" evidence="3">
    <location>
        <begin position="21"/>
        <end position="354"/>
    </location>
</feature>
<feature type="domain" description="CusB-like beta-barrel" evidence="6">
    <location>
        <begin position="208"/>
        <end position="281"/>
    </location>
</feature>
<proteinExistence type="inferred from homology"/>
<comment type="similarity">
    <text evidence="1">Belongs to the membrane fusion protein (MFP) (TC 8.A.1) family.</text>
</comment>
<dbReference type="PANTHER" id="PTHR30469">
    <property type="entry name" value="MULTIDRUG RESISTANCE PROTEIN MDTA"/>
    <property type="match status" value="1"/>
</dbReference>
<dbReference type="Gene3D" id="2.40.50.100">
    <property type="match status" value="1"/>
</dbReference>
<feature type="domain" description="YknX-like C-terminal permuted SH3-like" evidence="7">
    <location>
        <begin position="288"/>
        <end position="353"/>
    </location>
</feature>
<dbReference type="PROSITE" id="PS51257">
    <property type="entry name" value="PROKAR_LIPOPROTEIN"/>
    <property type="match status" value="1"/>
</dbReference>
<dbReference type="PATRIC" id="fig|742743.3.peg.1887"/>
<dbReference type="InterPro" id="IPR058625">
    <property type="entry name" value="MdtA-like_BSH"/>
</dbReference>
<dbReference type="Gene3D" id="1.10.287.470">
    <property type="entry name" value="Helix hairpin bin"/>
    <property type="match status" value="1"/>
</dbReference>
<organism evidence="8 9">
    <name type="scientific">Dialister succinatiphilus YIT 11850</name>
    <dbReference type="NCBI Taxonomy" id="742743"/>
    <lineage>
        <taxon>Bacteria</taxon>
        <taxon>Bacillati</taxon>
        <taxon>Bacillota</taxon>
        <taxon>Negativicutes</taxon>
        <taxon>Veillonellales</taxon>
        <taxon>Veillonellaceae</taxon>
        <taxon>Dialister</taxon>
    </lineage>
</organism>
<evidence type="ECO:0000259" key="7">
    <source>
        <dbReference type="Pfam" id="PF25989"/>
    </source>
</evidence>
<keyword evidence="9" id="KW-1185">Reference proteome</keyword>
<dbReference type="EMBL" id="ADLT01000065">
    <property type="protein sequence ID" value="EHO62138.1"/>
    <property type="molecule type" value="Genomic_DNA"/>
</dbReference>
<evidence type="ECO:0000259" key="4">
    <source>
        <dbReference type="Pfam" id="PF25876"/>
    </source>
</evidence>
<keyword evidence="2" id="KW-0175">Coiled coil</keyword>
<feature type="coiled-coil region" evidence="2">
    <location>
        <begin position="138"/>
        <end position="165"/>
    </location>
</feature>
<evidence type="ECO:0000259" key="5">
    <source>
        <dbReference type="Pfam" id="PF25917"/>
    </source>
</evidence>
<feature type="domain" description="Multidrug resistance protein MdtA-like barrel-sandwich hybrid" evidence="5">
    <location>
        <begin position="66"/>
        <end position="200"/>
    </location>
</feature>
<dbReference type="InterPro" id="IPR058637">
    <property type="entry name" value="YknX-like_C"/>
</dbReference>
<evidence type="ECO:0000256" key="1">
    <source>
        <dbReference type="ARBA" id="ARBA00009477"/>
    </source>
</evidence>
<dbReference type="Pfam" id="PF25917">
    <property type="entry name" value="BSH_RND"/>
    <property type="match status" value="1"/>
</dbReference>
<dbReference type="NCBIfam" id="TIGR01730">
    <property type="entry name" value="RND_mfp"/>
    <property type="match status" value="1"/>
</dbReference>
<dbReference type="Pfam" id="PF25876">
    <property type="entry name" value="HH_MFP_RND"/>
    <property type="match status" value="1"/>
</dbReference>
<dbReference type="eggNOG" id="COG0845">
    <property type="taxonomic scope" value="Bacteria"/>
</dbReference>
<dbReference type="HOGENOM" id="CLU_018816_1_0_9"/>
<dbReference type="OrthoDB" id="9813967at2"/>
<evidence type="ECO:0000313" key="8">
    <source>
        <dbReference type="EMBL" id="EHO62138.1"/>
    </source>
</evidence>
<dbReference type="Gene3D" id="2.40.420.20">
    <property type="match status" value="1"/>
</dbReference>
<name>H1D2L8_9FIRM</name>
<feature type="signal peptide" evidence="3">
    <location>
        <begin position="1"/>
        <end position="20"/>
    </location>
</feature>
<gene>
    <name evidence="8" type="ORF">HMPREF9453_01856</name>
</gene>
<sequence>MRNWKKWVCLAAAGMAFFMAGCGKEAAVSTEAPLVKTVVAGEAAKGEKTSFSGTVHGYFESPLAFQTGGRIMARYVDQGQRVSAGEALMKVDSKDAEEQVASAQSAVIASRAKADLAYSTLARYEKLHAANAISDLNMDQVRNQAQLAQAELDSSEATLSRAENNLGFTLLTADRDGVIGSTLYEVGQVVAAGTPVVTIIDDSRLDVHISLTEKQYRSYGVGTPATVTFWALPGVTVEGTVRDVAAAPNSQTGTYDAKVTLVDPPDTVAVGMTAEVKFGSQKDSQGFMIPLSAMASQKENPSVWIVKDGKVHLVPVTVGRYGDDTVEITGGLSRGDRIVSAGASKLSEGEEVRT</sequence>
<dbReference type="SUPFAM" id="SSF111369">
    <property type="entry name" value="HlyD-like secretion proteins"/>
    <property type="match status" value="1"/>
</dbReference>